<dbReference type="PANTHER" id="PTHR24252:SF7">
    <property type="entry name" value="HYALIN"/>
    <property type="match status" value="1"/>
</dbReference>
<evidence type="ECO:0000256" key="1">
    <source>
        <dbReference type="ARBA" id="ARBA00022659"/>
    </source>
</evidence>
<dbReference type="InterPro" id="IPR033116">
    <property type="entry name" value="TRYPSIN_SER"/>
</dbReference>
<evidence type="ECO:0000313" key="16">
    <source>
        <dbReference type="Proteomes" id="UP000668214"/>
    </source>
</evidence>
<sequence>MQYSNRCNIQIVPISTKDKVPFVTQVSLKGNSLLKIYVFTYIIFHIHYAIKSRSQIIRSHNRINEIVGTIVYFGVTSERRLSLSSIGGDSGYSQEKVKCSGLCNYRLYNSSMRLLDKSNKLHIDKNKSLPLQLVDVPIDSPCCVVLTDSRIRNTGITSNKCMTKSSGRSHSNFYARHKHILLIGAISILLIVFFITIINFMYSIMSGHDAHNTSVRIQPETRVERVIRLGFPLSRRSLLKSRVGKVIDGDPSFSDQTELTSQITRVVKDDTFLTINGRDADTRFKREVSRKRRDCALNDQYCKVLLHTVQDYLVTLNNKFSATNGEKSLPKDILKCLECKEINIAYENYTSRLKDRYFPHDYTEQNRSSDFSTTIKLLDDREAENDSKLPEVNQIKAADIQPLETDSVIDDSLQNTTNQSLKNISISETSTVSINYTNSNGSQRIYVNDTDSNNSDVNVKWSDRNSVVNNSRVIKSQNNEGVSAVSKNNQQQSIITVNEGVTSVKPLFLIESSTRMHHDTVTKDDGKSMKTTIAADSIGTTETRIRTIIDLTKQITENVTSVPVVYDVTGINGNTVHPSAHPSFKGHPENRSTTATNGSRLKENHRDNKQFMPADHFQIKDNGKPMPVAVESTKSFQQLQLTPTTWTMPHPICFFGYPGQSSNMPLSPESAFYSSPSSTQHRGFPFQNPLHQGFSPNYMQIQANTPMSRLNYAGNLPQSFGQAIGPTGPAMPNAPIFSLNQQSTAMSQQPIANMPYFCGYMSLSTVHFPPISDTSQSDSVGEVKGLPKESRKLPHEVGVITQHNPQYPTLNKCPINYHQCDNRYCIPRIKWCDGRVDCADASDETRCSCRDRISRNRLCDGCPMESFNCDDWDKRYNSNNCVLFSQRCDGIKHCPNGKDELDCNLLLEHMGSNDIFAVGYTQGYLHKNVRGQWYPVCSKTLSWAVDACESEIGLPLTTMPEIQTVRMFEIFQNLYVIESDNNDIKMTSCPGTAVFVKCPPLPCGTKAFPRQNFSPAFNTTKNNYMSRRYTEERSPLKIAGFNKLYQETLRLLKPNQFMSEKKMQKQINDTFVGSQLRVVGGRASQPRAWPFLVAIYKDGFFHCGGVILSEVYILTAGHCMDGYEGHYYEIQAGILRRLSFSPMAQWRKVKYVMIHPNYVKEEMQNDIAVIMLDESLLFNRWVRQVCLPTLNTAGPEWKVSPSPQSICIAIGWGSIRENGPDPDHLREVEVPILSSCKHSADQNNATICAGYPAGGHDACQGDSGGPLMCRNLNSESQWYAAGLISHGDGCGRPDEPGVYMKVSYYVDWILQTFKILDDRMASLYENKPLDSCTGFSCHSSIKKCLPIKNHCDGIVNCLDAEDEIECQILKANYARYGNSNDTFIKSQAKEVSSDITEKNEVNTEAIPISTSSYFFYQTETQTYNNENSNIVDIYKTTPEITMSNVRSTFTCTNLIQTIKINKRCDKHLDCEDGTDEKDCTCKDYLLNFQPTAICDGHLDCDDETDEKDCGICKNNEFYCSRSGDCISITKRCDGNFDCSLNEDELDCIALTNGEYVNVDSDNWSVLNTEGLLSRYYNGTWHVECLQADILENSTKMSIIGENLCKYLGFTGLQSLDKAVVNKTILETKFSRKWDNTTGYKPLPQHVAESEGGETCTTLRFRCRPVLSSSVDSHVVIDPRTGNHTYLWPWLAAIFVDGRYHCSALLLEPNWLLSSSSCTETIRLSVNYTTALLGQSRSFLYVDGPHQQISIVDEIRDVERTNVSLLHLKTAANFTRYVQPLFLEKKIYPPAKSDLCVAIGTDNEHVTQSIFLQPILQNCDKCYRCFVEVLGTKCLTNGTSSNWNGTVFCRSEKGWYPVAVFQENDGPCSFRSMRNLTSIDYIHAYLTQTLEKVSQPTPEATCDGVRCNIGQCIPWNQVCDGVIDCRDDADEKNAMCLQVQQIRRRNETNKCAKSEIQCRNGECISKSAFCDGKVDCSNGADEPVICSCAEYLKLTMPERLCDGVRHCLDKTDESPEECQCIITSFKCNTESKNHTCISQDFVCDGDNDCPNGEDEMDCRGVQQLSDDRPAAGEVMQRSYGVWHTLCYPSEITSHEEAVKVCRENGYTNGIIDYKYQSFNQPAVPSRDDFYMIRLNSDTWITMRDDKPLITLVPPEKPCYRLFIKCSN</sequence>
<dbReference type="GO" id="GO:0004252">
    <property type="term" value="F:serine-type endopeptidase activity"/>
    <property type="evidence" value="ECO:0007669"/>
    <property type="project" value="InterPro"/>
</dbReference>
<protein>
    <recommendedName>
        <fullName evidence="9">limulus clotting factor C</fullName>
        <ecNumber evidence="9">3.4.21.84</ecNumber>
    </recommendedName>
</protein>
<feature type="disulfide bond" evidence="10">
    <location>
        <begin position="1351"/>
        <end position="1366"/>
    </location>
</feature>
<dbReference type="InterPro" id="IPR009003">
    <property type="entry name" value="Peptidase_S1_PA"/>
</dbReference>
<keyword evidence="1" id="KW-0768">Sushi</keyword>
<feature type="transmembrane region" description="Helical" evidence="13">
    <location>
        <begin position="180"/>
        <end position="202"/>
    </location>
</feature>
<keyword evidence="5" id="KW-0353">Hemolymph clotting</keyword>
<evidence type="ECO:0000256" key="5">
    <source>
        <dbReference type="ARBA" id="ARBA00022820"/>
    </source>
</evidence>
<dbReference type="CDD" id="cd00112">
    <property type="entry name" value="LDLa"/>
    <property type="match status" value="7"/>
</dbReference>
<dbReference type="InterPro" id="IPR023415">
    <property type="entry name" value="LDLR_class-A_CS"/>
</dbReference>
<dbReference type="InterPro" id="IPR002172">
    <property type="entry name" value="LDrepeatLR_classA_rpt"/>
</dbReference>
<evidence type="ECO:0000256" key="12">
    <source>
        <dbReference type="SAM" id="MobiDB-lite"/>
    </source>
</evidence>
<evidence type="ECO:0000256" key="9">
    <source>
        <dbReference type="ARBA" id="ARBA00066707"/>
    </source>
</evidence>
<dbReference type="EC" id="3.4.21.84" evidence="9"/>
<feature type="disulfide bond" evidence="10">
    <location>
        <begin position="820"/>
        <end position="838"/>
    </location>
</feature>
<proteinExistence type="predicted"/>
<dbReference type="PROSITE" id="PS00135">
    <property type="entry name" value="TRYPSIN_SER"/>
    <property type="match status" value="1"/>
</dbReference>
<dbReference type="InterPro" id="IPR018114">
    <property type="entry name" value="TRYPSIN_HIS"/>
</dbReference>
<feature type="non-terminal residue" evidence="15">
    <location>
        <position position="2166"/>
    </location>
</feature>
<feature type="disulfide bond" evidence="10">
    <location>
        <begin position="1906"/>
        <end position="1924"/>
    </location>
</feature>
<feature type="domain" description="Peptidase S1" evidence="14">
    <location>
        <begin position="1078"/>
        <end position="1314"/>
    </location>
</feature>
<dbReference type="Pfam" id="PF00089">
    <property type="entry name" value="Trypsin"/>
    <property type="match status" value="1"/>
</dbReference>
<keyword evidence="13" id="KW-0472">Membrane</keyword>
<dbReference type="InterPro" id="IPR043504">
    <property type="entry name" value="Peptidase_S1_PA_chymotrypsin"/>
</dbReference>
<dbReference type="PROSITE" id="PS00134">
    <property type="entry name" value="TRYPSIN_HIS"/>
    <property type="match status" value="1"/>
</dbReference>
<dbReference type="GO" id="GO:0042381">
    <property type="term" value="P:hemolymph coagulation"/>
    <property type="evidence" value="ECO:0007669"/>
    <property type="project" value="UniProtKB-KW"/>
</dbReference>
<dbReference type="SMART" id="SM00192">
    <property type="entry name" value="LDLa"/>
    <property type="match status" value="8"/>
</dbReference>
<dbReference type="InterPro" id="IPR036055">
    <property type="entry name" value="LDL_receptor-like_sf"/>
</dbReference>
<dbReference type="SMART" id="SM00020">
    <property type="entry name" value="Tryp_SPc"/>
    <property type="match status" value="1"/>
</dbReference>
<evidence type="ECO:0000256" key="8">
    <source>
        <dbReference type="ARBA" id="ARBA00052079"/>
    </source>
</evidence>
<organism evidence="15 16">
    <name type="scientific">Pseudoatta argentina</name>
    <dbReference type="NCBI Taxonomy" id="621737"/>
    <lineage>
        <taxon>Eukaryota</taxon>
        <taxon>Metazoa</taxon>
        <taxon>Ecdysozoa</taxon>
        <taxon>Arthropoda</taxon>
        <taxon>Hexapoda</taxon>
        <taxon>Insecta</taxon>
        <taxon>Pterygota</taxon>
        <taxon>Neoptera</taxon>
        <taxon>Endopterygota</taxon>
        <taxon>Hymenoptera</taxon>
        <taxon>Apocrita</taxon>
        <taxon>Aculeata</taxon>
        <taxon>Formicoidea</taxon>
        <taxon>Formicidae</taxon>
        <taxon>Myrmicinae</taxon>
        <taxon>Pseudoatta</taxon>
    </lineage>
</organism>
<keyword evidence="16" id="KW-1185">Reference proteome</keyword>
<keyword evidence="7 10" id="KW-1015">Disulfide bond</keyword>
<feature type="disulfide bond" evidence="10">
    <location>
        <begin position="813"/>
        <end position="825"/>
    </location>
</feature>
<evidence type="ECO:0000256" key="3">
    <source>
        <dbReference type="ARBA" id="ARBA00022729"/>
    </source>
</evidence>
<dbReference type="Proteomes" id="UP000668214">
    <property type="component" value="Unassembled WGS sequence"/>
</dbReference>
<evidence type="ECO:0000313" key="15">
    <source>
        <dbReference type="EMBL" id="KAG5324200.1"/>
    </source>
</evidence>
<dbReference type="SUPFAM" id="SSF50494">
    <property type="entry name" value="Trypsin-like serine proteases"/>
    <property type="match status" value="2"/>
</dbReference>
<keyword evidence="13" id="KW-0812">Transmembrane</keyword>
<feature type="disulfide bond" evidence="10">
    <location>
        <begin position="1957"/>
        <end position="1975"/>
    </location>
</feature>
<dbReference type="InterPro" id="IPR001254">
    <property type="entry name" value="Trypsin_dom"/>
</dbReference>
<evidence type="ECO:0000256" key="13">
    <source>
        <dbReference type="SAM" id="Phobius"/>
    </source>
</evidence>
<evidence type="ECO:0000256" key="10">
    <source>
        <dbReference type="PROSITE-ProRule" id="PRU00124"/>
    </source>
</evidence>
<reference evidence="15" key="1">
    <citation type="submission" date="2020-02" db="EMBL/GenBank/DDBJ databases">
        <title>Relaxed selection underlies rapid genomic changes in the transitions from sociality to social parasitism in ants.</title>
        <authorList>
            <person name="Bi X."/>
        </authorList>
    </citation>
    <scope>NUCLEOTIDE SEQUENCE</scope>
    <source>
        <strain evidence="15">BGI-DK2014c</strain>
        <tissue evidence="15">Whole body</tissue>
    </source>
</reference>
<dbReference type="PROSITE" id="PS50068">
    <property type="entry name" value="LDLRA_2"/>
    <property type="match status" value="8"/>
</dbReference>
<keyword evidence="13" id="KW-1133">Transmembrane helix</keyword>
<feature type="disulfide bond" evidence="10">
    <location>
        <begin position="832"/>
        <end position="847"/>
    </location>
</feature>
<evidence type="ECO:0000256" key="2">
    <source>
        <dbReference type="ARBA" id="ARBA00022670"/>
    </source>
</evidence>
<evidence type="ECO:0000259" key="14">
    <source>
        <dbReference type="PROSITE" id="PS50240"/>
    </source>
</evidence>
<dbReference type="PROSITE" id="PS50240">
    <property type="entry name" value="TRYPSIN_DOM"/>
    <property type="match status" value="2"/>
</dbReference>
<feature type="non-terminal residue" evidence="15">
    <location>
        <position position="1"/>
    </location>
</feature>
<dbReference type="CDD" id="cd00190">
    <property type="entry name" value="Tryp_SPc"/>
    <property type="match status" value="1"/>
</dbReference>
<keyword evidence="6 11" id="KW-0720">Serine protease</keyword>
<comment type="caution">
    <text evidence="10">Lacks conserved residue(s) required for the propagation of feature annotation.</text>
</comment>
<evidence type="ECO:0000256" key="4">
    <source>
        <dbReference type="ARBA" id="ARBA00022801"/>
    </source>
</evidence>
<gene>
    <name evidence="15" type="primary">Ndl</name>
    <name evidence="15" type="ORF">G6Z78_0004333</name>
</gene>
<feature type="disulfide bond" evidence="10">
    <location>
        <begin position="888"/>
        <end position="903"/>
    </location>
</feature>
<dbReference type="PRINTS" id="PR00261">
    <property type="entry name" value="LDLRECEPTOR"/>
</dbReference>
<evidence type="ECO:0000256" key="6">
    <source>
        <dbReference type="ARBA" id="ARBA00022825"/>
    </source>
</evidence>
<dbReference type="GO" id="GO:0006508">
    <property type="term" value="P:proteolysis"/>
    <property type="evidence" value="ECO:0007669"/>
    <property type="project" value="UniProtKB-KW"/>
</dbReference>
<dbReference type="FunFam" id="2.40.10.10:FF:000120">
    <property type="entry name" value="Putative serine protease"/>
    <property type="match status" value="1"/>
</dbReference>
<dbReference type="EMBL" id="JAANIA010000453">
    <property type="protein sequence ID" value="KAG5324200.1"/>
    <property type="molecule type" value="Genomic_DNA"/>
</dbReference>
<dbReference type="Gene3D" id="2.40.10.10">
    <property type="entry name" value="Trypsin-like serine proteases"/>
    <property type="match status" value="2"/>
</dbReference>
<evidence type="ECO:0000256" key="11">
    <source>
        <dbReference type="RuleBase" id="RU363034"/>
    </source>
</evidence>
<feature type="region of interest" description="Disordered" evidence="12">
    <location>
        <begin position="577"/>
        <end position="602"/>
    </location>
</feature>
<feature type="disulfide bond" evidence="10">
    <location>
        <begin position="1494"/>
        <end position="1509"/>
    </location>
</feature>
<evidence type="ECO:0000256" key="7">
    <source>
        <dbReference type="ARBA" id="ARBA00023157"/>
    </source>
</evidence>
<keyword evidence="4 11" id="KW-0378">Hydrolase</keyword>
<dbReference type="PROSITE" id="PS01209">
    <property type="entry name" value="LDLRA_1"/>
    <property type="match status" value="4"/>
</dbReference>
<dbReference type="PANTHER" id="PTHR24252">
    <property type="entry name" value="ACROSIN-RELATED"/>
    <property type="match status" value="1"/>
</dbReference>
<dbReference type="Pfam" id="PF09342">
    <property type="entry name" value="DUF1986"/>
    <property type="match status" value="1"/>
</dbReference>
<dbReference type="InterPro" id="IPR015420">
    <property type="entry name" value="Peptidase_S1A_nudel"/>
</dbReference>
<comment type="caution">
    <text evidence="15">The sequence shown here is derived from an EMBL/GenBank/DDBJ whole genome shotgun (WGS) entry which is preliminary data.</text>
</comment>
<feature type="disulfide bond" evidence="10">
    <location>
        <begin position="1950"/>
        <end position="1962"/>
    </location>
</feature>
<name>A0A836F0S5_9HYME</name>
<dbReference type="Pfam" id="PF00057">
    <property type="entry name" value="Ldl_recept_a"/>
    <property type="match status" value="4"/>
</dbReference>
<keyword evidence="3" id="KW-0732">Signal</keyword>
<dbReference type="Gene3D" id="4.10.400.10">
    <property type="entry name" value="Low-density Lipoprotein Receptor"/>
    <property type="match status" value="8"/>
</dbReference>
<comment type="catalytic activity">
    <reaction evidence="8">
        <text>Selective cleavage of 103-Arg-|-Ser-104 and 124-Ile-|-Ile-125 bonds in Limulus clotting factor B to form activated factor B. Cleavage of -Pro-Arg-|-Xaa- bonds in synthetic substrates.</text>
        <dbReference type="EC" id="3.4.21.84"/>
    </reaction>
</comment>
<dbReference type="SUPFAM" id="SSF57424">
    <property type="entry name" value="LDL receptor-like module"/>
    <property type="match status" value="8"/>
</dbReference>
<feature type="disulfide bond" evidence="10">
    <location>
        <begin position="2042"/>
        <end position="2057"/>
    </location>
</feature>
<feature type="domain" description="Peptidase S1" evidence="14">
    <location>
        <begin position="1675"/>
        <end position="2144"/>
    </location>
</feature>
<feature type="disulfide bond" evidence="10">
    <location>
        <begin position="1332"/>
        <end position="1344"/>
    </location>
</feature>
<accession>A0A836F0S5</accession>
<keyword evidence="2 11" id="KW-0645">Protease</keyword>
<feature type="disulfide bond" evidence="10">
    <location>
        <begin position="1532"/>
        <end position="1547"/>
    </location>
</feature>